<organism evidence="11 12">
    <name type="scientific">Ceratopteris richardii</name>
    <name type="common">Triangle waterfern</name>
    <dbReference type="NCBI Taxonomy" id="49495"/>
    <lineage>
        <taxon>Eukaryota</taxon>
        <taxon>Viridiplantae</taxon>
        <taxon>Streptophyta</taxon>
        <taxon>Embryophyta</taxon>
        <taxon>Tracheophyta</taxon>
        <taxon>Polypodiopsida</taxon>
        <taxon>Polypodiidae</taxon>
        <taxon>Polypodiales</taxon>
        <taxon>Pteridineae</taxon>
        <taxon>Pteridaceae</taxon>
        <taxon>Parkerioideae</taxon>
        <taxon>Ceratopteris</taxon>
    </lineage>
</organism>
<evidence type="ECO:0000313" key="11">
    <source>
        <dbReference type="EMBL" id="KAH7284255.1"/>
    </source>
</evidence>
<evidence type="ECO:0000256" key="3">
    <source>
        <dbReference type="ARBA" id="ARBA00023016"/>
    </source>
</evidence>
<proteinExistence type="inferred from homology"/>
<feature type="domain" description="AP2/ERF" evidence="10">
    <location>
        <begin position="69"/>
        <end position="126"/>
    </location>
</feature>
<dbReference type="SMART" id="SM00380">
    <property type="entry name" value="AP2"/>
    <property type="match status" value="1"/>
</dbReference>
<dbReference type="InterPro" id="IPR001471">
    <property type="entry name" value="AP2/ERF_dom"/>
</dbReference>
<evidence type="ECO:0000256" key="2">
    <source>
        <dbReference type="ARBA" id="ARBA00023015"/>
    </source>
</evidence>
<evidence type="ECO:0000256" key="9">
    <source>
        <dbReference type="SAM" id="MobiDB-lite"/>
    </source>
</evidence>
<keyword evidence="2" id="KW-0805">Transcription regulation</keyword>
<dbReference type="SUPFAM" id="SSF54171">
    <property type="entry name" value="DNA-binding domain"/>
    <property type="match status" value="1"/>
</dbReference>
<dbReference type="GO" id="GO:0003677">
    <property type="term" value="F:DNA binding"/>
    <property type="evidence" value="ECO:0007669"/>
    <property type="project" value="UniProtKB-KW"/>
</dbReference>
<gene>
    <name evidence="11" type="ORF">KP509_34G045400</name>
</gene>
<accession>A0A8T2QL76</accession>
<dbReference type="GO" id="GO:0005634">
    <property type="term" value="C:nucleus"/>
    <property type="evidence" value="ECO:0007669"/>
    <property type="project" value="UniProtKB-SubCell"/>
</dbReference>
<dbReference type="PROSITE" id="PS51032">
    <property type="entry name" value="AP2_ERF"/>
    <property type="match status" value="1"/>
</dbReference>
<keyword evidence="5" id="KW-0010">Activator</keyword>
<comment type="similarity">
    <text evidence="8">Belongs to the AP2/ERF transcription factor family. ERF subfamily.</text>
</comment>
<evidence type="ECO:0000313" key="12">
    <source>
        <dbReference type="Proteomes" id="UP000825935"/>
    </source>
</evidence>
<dbReference type="Gene3D" id="3.30.730.10">
    <property type="entry name" value="AP2/ERF domain"/>
    <property type="match status" value="1"/>
</dbReference>
<comment type="subcellular location">
    <subcellularLocation>
        <location evidence="1">Nucleus</location>
    </subcellularLocation>
</comment>
<evidence type="ECO:0000256" key="1">
    <source>
        <dbReference type="ARBA" id="ARBA00004123"/>
    </source>
</evidence>
<dbReference type="AlphaFoldDB" id="A0A8T2QL76"/>
<dbReference type="Proteomes" id="UP000825935">
    <property type="component" value="Chromosome 34"/>
</dbReference>
<comment type="caution">
    <text evidence="11">The sequence shown here is derived from an EMBL/GenBank/DDBJ whole genome shotgun (WGS) entry which is preliminary data.</text>
</comment>
<evidence type="ECO:0000259" key="10">
    <source>
        <dbReference type="PROSITE" id="PS51032"/>
    </source>
</evidence>
<dbReference type="Pfam" id="PF00847">
    <property type="entry name" value="AP2"/>
    <property type="match status" value="1"/>
</dbReference>
<name>A0A8T2QL76_CERRI</name>
<sequence>MTRTRKSSKPRPHGCSSVAEILSWWAEHNQNSQKQDSASTSLKVRKAPAKGSKKGCMKGKGGPENSYCNFRGVRQRTWGKWVAEIREPNRGERLWLGTFSTANDAALAYDQAARILYGSCARLNLPKMNCEILPLPHLRGGKNDKAKQIENVECEQSTSLTHGVSDVSFSCVTDSTNEASGALETRVLRSEGESNLRDADVERMDNKAESRYARLAEQPPSSISQEINNTAGANLLIDNREHNIQSSSTCLSLNSISPPRCQAMEPHAYLTGQLQELDYFDPDEVLKILIEPRFDEKPKLEPVDNYWEDLLPQNNDQTAYLDGGTLSKFYSQISDGYVSPLTSGGHGDNVFLQVSESDFQNNELQALYSQIDVKPFEGEDLSSAQFLSLSQLQPGLYEGL</sequence>
<keyword evidence="3" id="KW-0346">Stress response</keyword>
<dbReference type="OrthoDB" id="550883at2759"/>
<evidence type="ECO:0000256" key="6">
    <source>
        <dbReference type="ARBA" id="ARBA00023163"/>
    </source>
</evidence>
<dbReference type="PRINTS" id="PR00367">
    <property type="entry name" value="ETHRSPELEMNT"/>
</dbReference>
<keyword evidence="7" id="KW-0539">Nucleus</keyword>
<keyword evidence="4" id="KW-0238">DNA-binding</keyword>
<feature type="region of interest" description="Disordered" evidence="9">
    <location>
        <begin position="29"/>
        <end position="59"/>
    </location>
</feature>
<dbReference type="InterPro" id="IPR016177">
    <property type="entry name" value="DNA-bd_dom_sf"/>
</dbReference>
<reference evidence="11" key="1">
    <citation type="submission" date="2021-08" db="EMBL/GenBank/DDBJ databases">
        <title>WGS assembly of Ceratopteris richardii.</title>
        <authorList>
            <person name="Marchant D.B."/>
            <person name="Chen G."/>
            <person name="Jenkins J."/>
            <person name="Shu S."/>
            <person name="Leebens-Mack J."/>
            <person name="Grimwood J."/>
            <person name="Schmutz J."/>
            <person name="Soltis P."/>
            <person name="Soltis D."/>
            <person name="Chen Z.-H."/>
        </authorList>
    </citation>
    <scope>NUCLEOTIDE SEQUENCE</scope>
    <source>
        <strain evidence="11">Whitten #5841</strain>
        <tissue evidence="11">Leaf</tissue>
    </source>
</reference>
<evidence type="ECO:0000256" key="7">
    <source>
        <dbReference type="ARBA" id="ARBA00023242"/>
    </source>
</evidence>
<evidence type="ECO:0000256" key="8">
    <source>
        <dbReference type="ARBA" id="ARBA00024343"/>
    </source>
</evidence>
<evidence type="ECO:0000256" key="5">
    <source>
        <dbReference type="ARBA" id="ARBA00023159"/>
    </source>
</evidence>
<dbReference type="GO" id="GO:0003700">
    <property type="term" value="F:DNA-binding transcription factor activity"/>
    <property type="evidence" value="ECO:0007669"/>
    <property type="project" value="InterPro"/>
</dbReference>
<dbReference type="CDD" id="cd00018">
    <property type="entry name" value="AP2"/>
    <property type="match status" value="1"/>
</dbReference>
<dbReference type="FunFam" id="3.30.730.10:FF:000001">
    <property type="entry name" value="Ethylene-responsive transcription factor 2"/>
    <property type="match status" value="1"/>
</dbReference>
<dbReference type="InterPro" id="IPR036955">
    <property type="entry name" value="AP2/ERF_dom_sf"/>
</dbReference>
<keyword evidence="6" id="KW-0804">Transcription</keyword>
<feature type="compositionally biased region" description="Basic residues" evidence="9">
    <location>
        <begin position="43"/>
        <end position="57"/>
    </location>
</feature>
<keyword evidence="12" id="KW-1185">Reference proteome</keyword>
<evidence type="ECO:0000256" key="4">
    <source>
        <dbReference type="ARBA" id="ARBA00023125"/>
    </source>
</evidence>
<protein>
    <recommendedName>
        <fullName evidence="10">AP2/ERF domain-containing protein</fullName>
    </recommendedName>
</protein>
<dbReference type="PANTHER" id="PTHR31241:SF62">
    <property type="entry name" value="DEHYDRATION-RESPONSIVE ELEMENT-BINDING PROTEIN 2D"/>
    <property type="match status" value="1"/>
</dbReference>
<feature type="compositionally biased region" description="Polar residues" evidence="9">
    <location>
        <begin position="29"/>
        <end position="42"/>
    </location>
</feature>
<dbReference type="EMBL" id="CM035439">
    <property type="protein sequence ID" value="KAH7284255.1"/>
    <property type="molecule type" value="Genomic_DNA"/>
</dbReference>
<dbReference type="PANTHER" id="PTHR31241">
    <property type="entry name" value="DEHYDRATION-RESPONSIVE ELEMENT-BINDING PROTEIN 2C"/>
    <property type="match status" value="1"/>
</dbReference>